<dbReference type="PRINTS" id="PR00953">
    <property type="entry name" value="TYPE3IMRPROT"/>
</dbReference>
<evidence type="ECO:0000256" key="5">
    <source>
        <dbReference type="ARBA" id="ARBA00022692"/>
    </source>
</evidence>
<keyword evidence="11" id="KW-0966">Cell projection</keyword>
<keyword evidence="5 10" id="KW-0812">Transmembrane</keyword>
<dbReference type="GO" id="GO:0009425">
    <property type="term" value="C:bacterial-type flagellum basal body"/>
    <property type="evidence" value="ECO:0007669"/>
    <property type="project" value="UniProtKB-SubCell"/>
</dbReference>
<evidence type="ECO:0000256" key="2">
    <source>
        <dbReference type="ARBA" id="ARBA00009772"/>
    </source>
</evidence>
<dbReference type="GO" id="GO:0044780">
    <property type="term" value="P:bacterial-type flagellum assembly"/>
    <property type="evidence" value="ECO:0007669"/>
    <property type="project" value="UniProtKB-UniRule"/>
</dbReference>
<dbReference type="RefSeq" id="WP_096298302.1">
    <property type="nucleotide sequence ID" value="NZ_CP023406.1"/>
</dbReference>
<keyword evidence="6 10" id="KW-1133">Transmembrane helix</keyword>
<evidence type="ECO:0000256" key="10">
    <source>
        <dbReference type="RuleBase" id="RU362071"/>
    </source>
</evidence>
<feature type="transmembrane region" description="Helical" evidence="10">
    <location>
        <begin position="190"/>
        <end position="211"/>
    </location>
</feature>
<feature type="transmembrane region" description="Helical" evidence="10">
    <location>
        <begin position="14"/>
        <end position="35"/>
    </location>
</feature>
<evidence type="ECO:0000256" key="7">
    <source>
        <dbReference type="ARBA" id="ARBA00023136"/>
    </source>
</evidence>
<keyword evidence="11" id="KW-0282">Flagellum</keyword>
<evidence type="ECO:0000256" key="6">
    <source>
        <dbReference type="ARBA" id="ARBA00022989"/>
    </source>
</evidence>
<feature type="transmembrane region" description="Helical" evidence="10">
    <location>
        <begin position="47"/>
        <end position="64"/>
    </location>
</feature>
<keyword evidence="12" id="KW-1185">Reference proteome</keyword>
<dbReference type="GO" id="GO:0005886">
    <property type="term" value="C:plasma membrane"/>
    <property type="evidence" value="ECO:0007669"/>
    <property type="project" value="UniProtKB-SubCell"/>
</dbReference>
<feature type="transmembrane region" description="Helical" evidence="10">
    <location>
        <begin position="84"/>
        <end position="104"/>
    </location>
</feature>
<keyword evidence="11" id="KW-0969">Cilium</keyword>
<gene>
    <name evidence="11" type="primary">fliR</name>
    <name evidence="11" type="ORF">CNR27_09635</name>
</gene>
<dbReference type="Pfam" id="PF01311">
    <property type="entry name" value="Bac_export_1"/>
    <property type="match status" value="1"/>
</dbReference>
<dbReference type="EMBL" id="CP023406">
    <property type="protein sequence ID" value="ATD67663.1"/>
    <property type="molecule type" value="Genomic_DNA"/>
</dbReference>
<feature type="transmembrane region" description="Helical" evidence="10">
    <location>
        <begin position="134"/>
        <end position="157"/>
    </location>
</feature>
<dbReference type="InterPro" id="IPR006303">
    <property type="entry name" value="FliR"/>
</dbReference>
<keyword evidence="8 10" id="KW-0975">Bacterial flagellum</keyword>
<evidence type="ECO:0000313" key="11">
    <source>
        <dbReference type="EMBL" id="ATD67663.1"/>
    </source>
</evidence>
<feature type="transmembrane region" description="Helical" evidence="10">
    <location>
        <begin position="223"/>
        <end position="241"/>
    </location>
</feature>
<dbReference type="KEGG" id="lum:CNR27_09635"/>
<dbReference type="PANTHER" id="PTHR30065">
    <property type="entry name" value="FLAGELLAR BIOSYNTHETIC PROTEIN FLIR"/>
    <property type="match status" value="1"/>
</dbReference>
<keyword evidence="4 10" id="KW-1003">Cell membrane</keyword>
<reference evidence="12" key="1">
    <citation type="submission" date="2017-09" db="EMBL/GenBank/DDBJ databases">
        <title>Luteimonas liuhanmingii sp.nov., isolated from the intestinal contents of Tibetan Plateau Pika in Yushu, Qinghai Province, China.</title>
        <authorList>
            <person name="Gui Z."/>
        </authorList>
    </citation>
    <scope>NUCLEOTIDE SEQUENCE [LARGE SCALE GENOMIC DNA]</scope>
    <source>
        <strain evidence="12">100111</strain>
    </source>
</reference>
<keyword evidence="7 10" id="KW-0472">Membrane</keyword>
<dbReference type="Proteomes" id="UP000218968">
    <property type="component" value="Chromosome"/>
</dbReference>
<comment type="similarity">
    <text evidence="2 10">Belongs to the FliR/MopE/SpaR family.</text>
</comment>
<protein>
    <recommendedName>
        <fullName evidence="3 9">Flagellar biosynthetic protein FliR</fullName>
    </recommendedName>
</protein>
<evidence type="ECO:0000256" key="8">
    <source>
        <dbReference type="ARBA" id="ARBA00023143"/>
    </source>
</evidence>
<organism evidence="11 12">
    <name type="scientific">Luteimonas chenhongjianii</name>
    <dbReference type="NCBI Taxonomy" id="2006110"/>
    <lineage>
        <taxon>Bacteria</taxon>
        <taxon>Pseudomonadati</taxon>
        <taxon>Pseudomonadota</taxon>
        <taxon>Gammaproteobacteria</taxon>
        <taxon>Lysobacterales</taxon>
        <taxon>Lysobacteraceae</taxon>
        <taxon>Luteimonas</taxon>
    </lineage>
</organism>
<evidence type="ECO:0000256" key="3">
    <source>
        <dbReference type="ARBA" id="ARBA00021717"/>
    </source>
</evidence>
<comment type="function">
    <text evidence="1 10">Role in flagellar biosynthesis.</text>
</comment>
<sequence>MDSATQMAIDGQQAFGMIGTLLWTALRVGALLMAMPLIGTRALPARLRVMAALVLSLALAPLLPTPPPWTGFDAATVLSIARELAVGAVMGFMLRLVFEAGALAGELISQGSGLSFAQMSDPLRGVQSGVVSQWFYLAFGLLFFAANGHLAVVAMLVHSYEALPIGTALPDVQATLRIAPEFFALVLRGGVTLALPVMVALLAVNLAFGVLARAAPALNPIQLGLPISVLIGLFLLAMLAGELGPPVQRLFDSAFDAAGRVPLGGP</sequence>
<proteinExistence type="inferred from homology"/>
<dbReference type="AlphaFoldDB" id="A0A290XF03"/>
<evidence type="ECO:0000256" key="4">
    <source>
        <dbReference type="ARBA" id="ARBA00022475"/>
    </source>
</evidence>
<dbReference type="PANTHER" id="PTHR30065:SF8">
    <property type="entry name" value="FLAGELLAR BIOSYNTHETIC PROTEIN FLIR"/>
    <property type="match status" value="1"/>
</dbReference>
<dbReference type="GO" id="GO:0006605">
    <property type="term" value="P:protein targeting"/>
    <property type="evidence" value="ECO:0007669"/>
    <property type="project" value="UniProtKB-UniRule"/>
</dbReference>
<dbReference type="InterPro" id="IPR002010">
    <property type="entry name" value="T3SS_IM_R"/>
</dbReference>
<evidence type="ECO:0000256" key="1">
    <source>
        <dbReference type="ARBA" id="ARBA00002578"/>
    </source>
</evidence>
<evidence type="ECO:0000256" key="9">
    <source>
        <dbReference type="NCBIfam" id="TIGR01400"/>
    </source>
</evidence>
<evidence type="ECO:0000313" key="12">
    <source>
        <dbReference type="Proteomes" id="UP000218968"/>
    </source>
</evidence>
<accession>A0A290XF03</accession>
<dbReference type="NCBIfam" id="TIGR01400">
    <property type="entry name" value="fliR"/>
    <property type="match status" value="1"/>
</dbReference>
<dbReference type="OrthoDB" id="9797790at2"/>
<name>A0A290XF03_9GAMM</name>
<comment type="subcellular location">
    <subcellularLocation>
        <location evidence="10">Cell membrane</location>
        <topology evidence="10">Multi-pass membrane protein</topology>
    </subcellularLocation>
    <subcellularLocation>
        <location evidence="10">Bacterial flagellum basal body</location>
    </subcellularLocation>
</comment>